<sequence length="211" mass="23915">MDLGIYLTYATFVSILSSCIFLVYEAYELVAYLPATRPTYDTLAIWNSLSQNPLTISSPLQFGHEKIKQRRKGHGAYQITSLRLLELHTQIRSEYGHHFLAIAVAGHCFSSSQLKRARLDDDDAECTACARETETQRLLLPLSRHYSSGTQDFEHFSSRIFEMAKKNLKNDPPSFLSSIQVLPPDIRGVEQTLYSWNVIGGALQTIHLILH</sequence>
<gene>
    <name evidence="1" type="ORF">BO66DRAFT_434034</name>
</gene>
<protein>
    <submittedName>
        <fullName evidence="1">Uncharacterized protein</fullName>
    </submittedName>
</protein>
<accession>A0ACD1HN99</accession>
<evidence type="ECO:0000313" key="2">
    <source>
        <dbReference type="Proteomes" id="UP000249661"/>
    </source>
</evidence>
<dbReference type="EMBL" id="KZ824934">
    <property type="protein sequence ID" value="RAH74926.1"/>
    <property type="molecule type" value="Genomic_DNA"/>
</dbReference>
<evidence type="ECO:0000313" key="1">
    <source>
        <dbReference type="EMBL" id="RAH74926.1"/>
    </source>
</evidence>
<reference evidence="1" key="1">
    <citation type="submission" date="2018-02" db="EMBL/GenBank/DDBJ databases">
        <title>The genomes of Aspergillus section Nigri reveals drivers in fungal speciation.</title>
        <authorList>
            <consortium name="DOE Joint Genome Institute"/>
            <person name="Vesth T.C."/>
            <person name="Nybo J."/>
            <person name="Theobald S."/>
            <person name="Brandl J."/>
            <person name="Frisvad J.C."/>
            <person name="Nielsen K.F."/>
            <person name="Lyhne E.K."/>
            <person name="Kogle M.E."/>
            <person name="Kuo A."/>
            <person name="Riley R."/>
            <person name="Clum A."/>
            <person name="Nolan M."/>
            <person name="Lipzen A."/>
            <person name="Salamov A."/>
            <person name="Henrissat B."/>
            <person name="Wiebenga A."/>
            <person name="De vries R.P."/>
            <person name="Grigoriev I.V."/>
            <person name="Mortensen U.H."/>
            <person name="Andersen M.R."/>
            <person name="Baker S.E."/>
        </authorList>
    </citation>
    <scope>NUCLEOTIDE SEQUENCE</scope>
    <source>
        <strain evidence="1">CBS 121060</strain>
    </source>
</reference>
<name>A0ACD1HN99_9EURO</name>
<proteinExistence type="predicted"/>
<organism evidence="1 2">
    <name type="scientific">Aspergillus aculeatinus CBS 121060</name>
    <dbReference type="NCBI Taxonomy" id="1448322"/>
    <lineage>
        <taxon>Eukaryota</taxon>
        <taxon>Fungi</taxon>
        <taxon>Dikarya</taxon>
        <taxon>Ascomycota</taxon>
        <taxon>Pezizomycotina</taxon>
        <taxon>Eurotiomycetes</taxon>
        <taxon>Eurotiomycetidae</taxon>
        <taxon>Eurotiales</taxon>
        <taxon>Aspergillaceae</taxon>
        <taxon>Aspergillus</taxon>
        <taxon>Aspergillus subgen. Circumdati</taxon>
    </lineage>
</organism>
<keyword evidence="2" id="KW-1185">Reference proteome</keyword>
<dbReference type="Proteomes" id="UP000249661">
    <property type="component" value="Unassembled WGS sequence"/>
</dbReference>